<evidence type="ECO:0000313" key="2">
    <source>
        <dbReference type="EMBL" id="EJK43760.1"/>
    </source>
</evidence>
<evidence type="ECO:0000256" key="1">
    <source>
        <dbReference type="SAM" id="MobiDB-lite"/>
    </source>
</evidence>
<accession>K0QYG5</accession>
<reference evidence="2 3" key="1">
    <citation type="journal article" date="2012" name="Genome Biol.">
        <title>Genome and low-iron response of an oceanic diatom adapted to chronic iron limitation.</title>
        <authorList>
            <person name="Lommer M."/>
            <person name="Specht M."/>
            <person name="Roy A.S."/>
            <person name="Kraemer L."/>
            <person name="Andreson R."/>
            <person name="Gutowska M.A."/>
            <person name="Wolf J."/>
            <person name="Bergner S.V."/>
            <person name="Schilhabel M.B."/>
            <person name="Klostermeier U.C."/>
            <person name="Beiko R.G."/>
            <person name="Rosenstiel P."/>
            <person name="Hippler M."/>
            <person name="Laroche J."/>
        </authorList>
    </citation>
    <scope>NUCLEOTIDE SEQUENCE [LARGE SCALE GENOMIC DNA]</scope>
    <source>
        <strain evidence="2 3">CCMP1005</strain>
    </source>
</reference>
<keyword evidence="3" id="KW-1185">Reference proteome</keyword>
<organism evidence="2 3">
    <name type="scientific">Thalassiosira oceanica</name>
    <name type="common">Marine diatom</name>
    <dbReference type="NCBI Taxonomy" id="159749"/>
    <lineage>
        <taxon>Eukaryota</taxon>
        <taxon>Sar</taxon>
        <taxon>Stramenopiles</taxon>
        <taxon>Ochrophyta</taxon>
        <taxon>Bacillariophyta</taxon>
        <taxon>Coscinodiscophyceae</taxon>
        <taxon>Thalassiosirophycidae</taxon>
        <taxon>Thalassiosirales</taxon>
        <taxon>Thalassiosiraceae</taxon>
        <taxon>Thalassiosira</taxon>
    </lineage>
</organism>
<sequence length="1194" mass="132157">MPSRTFDISASTGRHRVCIPATTRRRPADGQDDDAQSNNPRERRRRRIENSNGRCCDCTRAQCCSDHPRTICECRTAGRECSNCLPHTTGTSSCRNQPLILVQPPEEDNDDAAASEFPPLGTQPPSQDSESEEEEAQLDPPRASGGARSGGNAAQRSNSGRRAAGAPTDADAASTDDSDAGDRENEPARDPSVTTNLRDLWEPNDDLVDTLKDDATEAEKRLYEVCSGHIEQNDGRHLHGGIDPDLDEQHKGWYDAVTAHGYNLYDCPNSAVGKEVIYTYVELLKGVRDRKHNSELPMIFLPCILAREDGIVLAADIKRRVEFRLKCWKEGNIAGLVQDLVHQALQRVGAGRPTVDPEKKNRVFNSAVLNGQIRKGVRNLTDRGGGGVLQPDDKCTKTDRPVIEVLEEKHPEMQMPDLTDRTTTCFEEYEEVPAVLPLQVVSEDVEKLSNKLSGSAGPSSQDAAHLTDMLTRHGKASYELREEISAWAEWMGNTFPPYAAYRALLTRRLVALDKQPGVRPVGIGEALYRMIAKLVLTKARPDTKAACGSTQLCAGLEAGIEGALHSVRTEARADGSLNFEDDGAARDDERDAAQELEAQARDRPGARDSTADAEDESGDGPLSSIEDLNTFLQIDGDNGFNRLSRIASMWTVRHRCPKLFIFYFNCYRHQTRLLVRRPGLAPYVLLSKEGVTQGCPLAMDIYGIALLPMVELLREAEPDLLQPWYADDGSGYGKLVRQRNVYKRLEQIGPDFGYFPAGAKCWLTVPKRMEEEVKQYLADNGLPWQVTQGKRYVGGFIGSEDALSEWIEPKVEDWTFAIERLANAAVRYPQTAYTGLTRSLQCEWQYICRVVEGAERYLEPLEKAIREEFLPALLGVDKAEIDDDLRNLIAHSVKNGGLAIPNPVEAAPLLYKSSVEASSVLVEALRSGGSLNQKAHRECVRQASKSAKTARLATEKASLEEMKGRASRRDKKRLERIQETGAFLTVRPSRRDGTELERDEFRDAVLLRMGLVPKNLPKTCDGCGATFTVEHALTCKTGGLVVMRHDDCRDEFGDIASKATTPSRVTTEPLIHYGGNEPVTRQANGASNTSNNNNSSTRGGEERGDLAIHGFVQRSKTAILDFVITDTDAPSYGHQPSKKVLEKAAKRKKDKYLEACRERRRDFIPMAYSVDGLAGKEARAAEKRLTSLLASKWD</sequence>
<feature type="compositionally biased region" description="Low complexity" evidence="1">
    <location>
        <begin position="142"/>
        <end position="173"/>
    </location>
</feature>
<protein>
    <recommendedName>
        <fullName evidence="4">Reverse transcriptase domain-containing protein</fullName>
    </recommendedName>
</protein>
<proteinExistence type="predicted"/>
<dbReference type="AlphaFoldDB" id="K0QYG5"/>
<feature type="region of interest" description="Disordered" evidence="1">
    <location>
        <begin position="105"/>
        <end position="198"/>
    </location>
</feature>
<feature type="non-terminal residue" evidence="2">
    <location>
        <position position="1194"/>
    </location>
</feature>
<feature type="region of interest" description="Disordered" evidence="1">
    <location>
        <begin position="1068"/>
        <end position="1104"/>
    </location>
</feature>
<dbReference type="EMBL" id="AGNL01050677">
    <property type="protein sequence ID" value="EJK43760.1"/>
    <property type="molecule type" value="Genomic_DNA"/>
</dbReference>
<feature type="compositionally biased region" description="Low complexity" evidence="1">
    <location>
        <begin position="1087"/>
        <end position="1097"/>
    </location>
</feature>
<evidence type="ECO:0000313" key="3">
    <source>
        <dbReference type="Proteomes" id="UP000266841"/>
    </source>
</evidence>
<comment type="caution">
    <text evidence="2">The sequence shown here is derived from an EMBL/GenBank/DDBJ whole genome shotgun (WGS) entry which is preliminary data.</text>
</comment>
<dbReference type="Proteomes" id="UP000266841">
    <property type="component" value="Unassembled WGS sequence"/>
</dbReference>
<gene>
    <name evidence="2" type="ORF">THAOC_37765</name>
</gene>
<feature type="compositionally biased region" description="Basic and acidic residues" evidence="1">
    <location>
        <begin position="583"/>
        <end position="610"/>
    </location>
</feature>
<name>K0QYG5_THAOC</name>
<feature type="region of interest" description="Disordered" evidence="1">
    <location>
        <begin position="20"/>
        <end position="46"/>
    </location>
</feature>
<dbReference type="eggNOG" id="ENOG502SHNC">
    <property type="taxonomic scope" value="Eukaryota"/>
</dbReference>
<dbReference type="OrthoDB" id="47560at2759"/>
<feature type="compositionally biased region" description="Basic and acidic residues" evidence="1">
    <location>
        <begin position="180"/>
        <end position="189"/>
    </location>
</feature>
<evidence type="ECO:0008006" key="4">
    <source>
        <dbReference type="Google" id="ProtNLM"/>
    </source>
</evidence>
<feature type="region of interest" description="Disordered" evidence="1">
    <location>
        <begin position="576"/>
        <end position="625"/>
    </location>
</feature>